<evidence type="ECO:0000259" key="7">
    <source>
        <dbReference type="PROSITE" id="PS50026"/>
    </source>
</evidence>
<dbReference type="CTD" id="33166"/>
<dbReference type="SMART" id="SM00181">
    <property type="entry name" value="EGF"/>
    <property type="match status" value="3"/>
</dbReference>
<dbReference type="CDD" id="cd00064">
    <property type="entry name" value="FU"/>
    <property type="match status" value="1"/>
</dbReference>
<dbReference type="OrthoDB" id="19903at2759"/>
<dbReference type="InterPro" id="IPR002049">
    <property type="entry name" value="LE_dom"/>
</dbReference>
<dbReference type="SUPFAM" id="SSF57184">
    <property type="entry name" value="Growth factor receptor domain"/>
    <property type="match status" value="1"/>
</dbReference>
<dbReference type="Gene3D" id="2.10.220.10">
    <property type="entry name" value="Hormone Receptor, Insulin-like Growth Factor Receptor 1, Chain A, domain 2"/>
    <property type="match status" value="1"/>
</dbReference>
<dbReference type="SMART" id="SM00261">
    <property type="entry name" value="FU"/>
    <property type="match status" value="2"/>
</dbReference>
<proteinExistence type="evidence at transcript level"/>
<reference evidence="8" key="3">
    <citation type="submission" date="2020-11" db="EMBL/GenBank/DDBJ databases">
        <authorList>
            <person name="Whitehead M."/>
        </authorList>
    </citation>
    <scope>NUCLEOTIDE SEQUENCE</scope>
    <source>
        <strain evidence="8">EGII</strain>
    </source>
</reference>
<dbReference type="PROSITE" id="PS50026">
    <property type="entry name" value="EGF_3"/>
    <property type="match status" value="1"/>
</dbReference>
<evidence type="ECO:0000313" key="8">
    <source>
        <dbReference type="EMBL" id="CAD6998060.1"/>
    </source>
</evidence>
<evidence type="ECO:0000256" key="4">
    <source>
        <dbReference type="ARBA" id="ARBA00023157"/>
    </source>
</evidence>
<organism evidence="9">
    <name type="scientific">Ceratitis capitata</name>
    <name type="common">Mediterranean fruit fly</name>
    <name type="synonym">Tephritis capitata</name>
    <dbReference type="NCBI Taxonomy" id="7213"/>
    <lineage>
        <taxon>Eukaryota</taxon>
        <taxon>Metazoa</taxon>
        <taxon>Ecdysozoa</taxon>
        <taxon>Arthropoda</taxon>
        <taxon>Hexapoda</taxon>
        <taxon>Insecta</taxon>
        <taxon>Pterygota</taxon>
        <taxon>Neoptera</taxon>
        <taxon>Endopterygota</taxon>
        <taxon>Diptera</taxon>
        <taxon>Brachycera</taxon>
        <taxon>Muscomorpha</taxon>
        <taxon>Tephritoidea</taxon>
        <taxon>Tephritidae</taxon>
        <taxon>Ceratitis</taxon>
        <taxon>Ceratitis</taxon>
    </lineage>
</organism>
<dbReference type="Proteomes" id="UP000606786">
    <property type="component" value="Unassembled WGS sequence"/>
</dbReference>
<keyword evidence="4 5" id="KW-1015">Disulfide bond</keyword>
<name>W8C4Z2_CERCA</name>
<reference evidence="9" key="2">
    <citation type="journal article" date="2014" name="BMC Genomics">
        <title>A genomic perspective to assessing quality of mass-reared SIT flies used in Mediterranean fruit fly (Ceratitis capitata) eradication in California.</title>
        <authorList>
            <person name="Calla B."/>
            <person name="Hall B."/>
            <person name="Hou S."/>
            <person name="Geib S.M."/>
        </authorList>
    </citation>
    <scope>NUCLEOTIDE SEQUENCE</scope>
</reference>
<dbReference type="InterPro" id="IPR018097">
    <property type="entry name" value="EGF_Ca-bd_CS"/>
</dbReference>
<gene>
    <name evidence="9" type="primary">CREL2</name>
    <name evidence="8" type="ORF">CCAP1982_LOCUS6675</name>
</gene>
<accession>W8C4Z2</accession>
<dbReference type="InterPro" id="IPR001881">
    <property type="entry name" value="EGF-like_Ca-bd_dom"/>
</dbReference>
<dbReference type="Pfam" id="PF11938">
    <property type="entry name" value="DUF3456"/>
    <property type="match status" value="1"/>
</dbReference>
<dbReference type="InterPro" id="IPR009030">
    <property type="entry name" value="Growth_fac_rcpt_cys_sf"/>
</dbReference>
<feature type="disulfide bond" evidence="5">
    <location>
        <begin position="179"/>
        <end position="188"/>
    </location>
</feature>
<evidence type="ECO:0000256" key="1">
    <source>
        <dbReference type="ARBA" id="ARBA00005897"/>
    </source>
</evidence>
<comment type="caution">
    <text evidence="5">Lacks conserved residue(s) required for the propagation of feature annotation.</text>
</comment>
<dbReference type="EMBL" id="CAJHJT010000012">
    <property type="protein sequence ID" value="CAD6998060.1"/>
    <property type="molecule type" value="Genomic_DNA"/>
</dbReference>
<dbReference type="GO" id="GO:0048513">
    <property type="term" value="P:animal organ development"/>
    <property type="evidence" value="ECO:0007669"/>
    <property type="project" value="UniProtKB-ARBA"/>
</dbReference>
<evidence type="ECO:0000313" key="10">
    <source>
        <dbReference type="Proteomes" id="UP000606786"/>
    </source>
</evidence>
<dbReference type="PROSITE" id="PS01187">
    <property type="entry name" value="EGF_CA"/>
    <property type="match status" value="1"/>
</dbReference>
<dbReference type="GO" id="GO:0048731">
    <property type="term" value="P:system development"/>
    <property type="evidence" value="ECO:0007669"/>
    <property type="project" value="UniProtKB-ARBA"/>
</dbReference>
<protein>
    <submittedName>
        <fullName evidence="8">(Mediterranean fruit fly) hypothetical protein</fullName>
    </submittedName>
    <submittedName>
        <fullName evidence="9">Cysteine-rich with EGF-like domain protein 2</fullName>
    </submittedName>
</protein>
<keyword evidence="2 5" id="KW-0245">EGF-like domain</keyword>
<keyword evidence="6" id="KW-0732">Signal</keyword>
<dbReference type="GO" id="GO:0005509">
    <property type="term" value="F:calcium ion binding"/>
    <property type="evidence" value="ECO:0007669"/>
    <property type="project" value="InterPro"/>
</dbReference>
<reference evidence="9" key="1">
    <citation type="submission" date="2013-07" db="EMBL/GenBank/DDBJ databases">
        <authorList>
            <person name="Geib S."/>
        </authorList>
    </citation>
    <scope>NUCLEOTIDE SEQUENCE</scope>
</reference>
<dbReference type="SMART" id="SM00179">
    <property type="entry name" value="EGF_CA"/>
    <property type="match status" value="1"/>
</dbReference>
<keyword evidence="10" id="KW-1185">Reference proteome</keyword>
<feature type="signal peptide" evidence="6">
    <location>
        <begin position="1"/>
        <end position="26"/>
    </location>
</feature>
<sequence length="324" mass="35382">MLTENALVTFLCMLTLVPLDCGAVEGFNKSPKEIKEKSSKLPPCKSCTVLVESFNVGLEKTSRGKHAGGDAAWEEEKLRSYKTSEVRLVEVQEQLCRDVIRGQDQCHTMANDHEHLLEEWFLHKQTDMPDLHAWLCIEQLKMCCPEGHFGVECKACTDCSGNGKCKGAGTRKGNGKCACDKGFTGDKCNKCADNFYEAYNDGEKMLCSECHKSCSEGGCAGAGPKACRSCKDGWIMVADSGCQDVNECLVQKRPCRPNQFCVNDEGTYSCLECDRSCDGCEGDGPDMCKQCAAGYTLKDGKCQDENINGVSAGDPISNNTKTEL</sequence>
<dbReference type="InterPro" id="IPR000742">
    <property type="entry name" value="EGF"/>
</dbReference>
<evidence type="ECO:0000256" key="3">
    <source>
        <dbReference type="ARBA" id="ARBA00022837"/>
    </source>
</evidence>
<dbReference type="PROSITE" id="PS01248">
    <property type="entry name" value="EGF_LAM_1"/>
    <property type="match status" value="1"/>
</dbReference>
<dbReference type="EMBL" id="GAMC01002092">
    <property type="protein sequence ID" value="JAC04464.1"/>
    <property type="molecule type" value="mRNA"/>
</dbReference>
<evidence type="ECO:0000256" key="6">
    <source>
        <dbReference type="SAM" id="SignalP"/>
    </source>
</evidence>
<evidence type="ECO:0000313" key="9">
    <source>
        <dbReference type="EMBL" id="JAC04464.1"/>
    </source>
</evidence>
<evidence type="ECO:0000256" key="5">
    <source>
        <dbReference type="PROSITE-ProRule" id="PRU00076"/>
    </source>
</evidence>
<dbReference type="PROSITE" id="PS00022">
    <property type="entry name" value="EGF_1"/>
    <property type="match status" value="1"/>
</dbReference>
<dbReference type="KEGG" id="ccat:101460335"/>
<dbReference type="InterPro" id="IPR006212">
    <property type="entry name" value="Furin_repeat"/>
</dbReference>
<evidence type="ECO:0000256" key="2">
    <source>
        <dbReference type="ARBA" id="ARBA00022536"/>
    </source>
</evidence>
<feature type="chain" id="PRO_5033708353" evidence="6">
    <location>
        <begin position="27"/>
        <end position="324"/>
    </location>
</feature>
<comment type="similarity">
    <text evidence="1">Belongs to the CRELD family.</text>
</comment>
<dbReference type="GeneID" id="101460335"/>
<feature type="domain" description="EGF-like" evidence="7">
    <location>
        <begin position="149"/>
        <end position="189"/>
    </location>
</feature>
<dbReference type="AlphaFoldDB" id="W8C4Z2"/>
<dbReference type="InterPro" id="IPR021852">
    <property type="entry name" value="DUF3456"/>
</dbReference>
<keyword evidence="3" id="KW-0106">Calcium</keyword>